<dbReference type="EMBL" id="JAUIZM010000009">
    <property type="protein sequence ID" value="KAK1366936.1"/>
    <property type="molecule type" value="Genomic_DNA"/>
</dbReference>
<dbReference type="Proteomes" id="UP001237642">
    <property type="component" value="Unassembled WGS sequence"/>
</dbReference>
<name>A0AAD8HGW4_9APIA</name>
<gene>
    <name evidence="2" type="ORF">POM88_042497</name>
</gene>
<comment type="caution">
    <text evidence="2">The sequence shown here is derived from an EMBL/GenBank/DDBJ whole genome shotgun (WGS) entry which is preliminary data.</text>
</comment>
<protein>
    <recommendedName>
        <fullName evidence="1">DUF4378 domain-containing protein</fullName>
    </recommendedName>
</protein>
<evidence type="ECO:0000259" key="1">
    <source>
        <dbReference type="Pfam" id="PF14309"/>
    </source>
</evidence>
<evidence type="ECO:0000313" key="3">
    <source>
        <dbReference type="Proteomes" id="UP001237642"/>
    </source>
</evidence>
<proteinExistence type="predicted"/>
<dbReference type="Pfam" id="PF14309">
    <property type="entry name" value="DUF4378"/>
    <property type="match status" value="1"/>
</dbReference>
<accession>A0AAD8HGW4</accession>
<organism evidence="2 3">
    <name type="scientific">Heracleum sosnowskyi</name>
    <dbReference type="NCBI Taxonomy" id="360622"/>
    <lineage>
        <taxon>Eukaryota</taxon>
        <taxon>Viridiplantae</taxon>
        <taxon>Streptophyta</taxon>
        <taxon>Embryophyta</taxon>
        <taxon>Tracheophyta</taxon>
        <taxon>Spermatophyta</taxon>
        <taxon>Magnoliopsida</taxon>
        <taxon>eudicotyledons</taxon>
        <taxon>Gunneridae</taxon>
        <taxon>Pentapetalae</taxon>
        <taxon>asterids</taxon>
        <taxon>campanulids</taxon>
        <taxon>Apiales</taxon>
        <taxon>Apiaceae</taxon>
        <taxon>Apioideae</taxon>
        <taxon>apioid superclade</taxon>
        <taxon>Tordylieae</taxon>
        <taxon>Tordyliinae</taxon>
        <taxon>Heracleum</taxon>
    </lineage>
</organism>
<dbReference type="PANTHER" id="PTHR37613">
    <property type="entry name" value="DUF4378 DOMAIN PROTEIN"/>
    <property type="match status" value="1"/>
</dbReference>
<feature type="domain" description="DUF4378" evidence="1">
    <location>
        <begin position="189"/>
        <end position="295"/>
    </location>
</feature>
<sequence>MAFTASVTKQLGELLQEQQEPFVLEIYLIDKGYRKNMLNSKKGTRNRFFKRPSRSEALFRRKIISSCSSAVKALLDILKVKRGSGSRKNAEDAFLRKEQHKLGNLLSEEEADRDIKMKKISEDRTQLSPISVLEATLSNEGSPVHANQTIQDIKTVREEISSETIYSDSYNLLENFLTGKTSEVNKHDSYSQYTKVKLALQQMKQLMFDYVKEIVETQRLKNRSQSQFREPMGAEALGKILCENILGWSTQSVHKNYSNQLLHTDILDSAEEWNDFKQGKGIGLEIADYILEDIISSDIVMDMIRL</sequence>
<reference evidence="2" key="2">
    <citation type="submission" date="2023-05" db="EMBL/GenBank/DDBJ databases">
        <authorList>
            <person name="Schelkunov M.I."/>
        </authorList>
    </citation>
    <scope>NUCLEOTIDE SEQUENCE</scope>
    <source>
        <strain evidence="2">Hsosn_3</strain>
        <tissue evidence="2">Leaf</tissue>
    </source>
</reference>
<dbReference type="AlphaFoldDB" id="A0AAD8HGW4"/>
<dbReference type="PANTHER" id="PTHR37613:SF4">
    <property type="entry name" value="DUF4378 DOMAIN-CONTAINING PROTEIN"/>
    <property type="match status" value="1"/>
</dbReference>
<evidence type="ECO:0000313" key="2">
    <source>
        <dbReference type="EMBL" id="KAK1366936.1"/>
    </source>
</evidence>
<keyword evidence="3" id="KW-1185">Reference proteome</keyword>
<reference evidence="2" key="1">
    <citation type="submission" date="2023-02" db="EMBL/GenBank/DDBJ databases">
        <title>Genome of toxic invasive species Heracleum sosnowskyi carries increased number of genes despite the absence of recent whole-genome duplications.</title>
        <authorList>
            <person name="Schelkunov M."/>
            <person name="Shtratnikova V."/>
            <person name="Makarenko M."/>
            <person name="Klepikova A."/>
            <person name="Omelchenko D."/>
            <person name="Novikova G."/>
            <person name="Obukhova E."/>
            <person name="Bogdanov V."/>
            <person name="Penin A."/>
            <person name="Logacheva M."/>
        </authorList>
    </citation>
    <scope>NUCLEOTIDE SEQUENCE</scope>
    <source>
        <strain evidence="2">Hsosn_3</strain>
        <tissue evidence="2">Leaf</tissue>
    </source>
</reference>
<dbReference type="InterPro" id="IPR025486">
    <property type="entry name" value="DUF4378"/>
</dbReference>